<dbReference type="KEGG" id="csn:Cyast_2719"/>
<reference evidence="9" key="1">
    <citation type="journal article" date="2013" name="Proc. Natl. Acad. Sci. U.S.A.">
        <title>Improving the coverage of the cyanobacterial phylum using diversity-driven genome sequencing.</title>
        <authorList>
            <person name="Shih P.M."/>
            <person name="Wu D."/>
            <person name="Latifi A."/>
            <person name="Axen S.D."/>
            <person name="Fewer D.P."/>
            <person name="Talla E."/>
            <person name="Calteau A."/>
            <person name="Cai F."/>
            <person name="Tandeau de Marsac N."/>
            <person name="Rippka R."/>
            <person name="Herdman M."/>
            <person name="Sivonen K."/>
            <person name="Coursin T."/>
            <person name="Laurent T."/>
            <person name="Goodwin L."/>
            <person name="Nolan M."/>
            <person name="Davenport K.W."/>
            <person name="Han C.S."/>
            <person name="Rubin E.M."/>
            <person name="Eisen J.A."/>
            <person name="Woyke T."/>
            <person name="Gugger M."/>
            <person name="Kerfeld C.A."/>
        </authorList>
    </citation>
    <scope>NUCLEOTIDE SEQUENCE [LARGE SCALE GENOMIC DNA]</scope>
    <source>
        <strain evidence="9">ATCC 29140 / PCC 7202</strain>
    </source>
</reference>
<dbReference type="InterPro" id="IPR031975">
    <property type="entry name" value="Pilin_GH"/>
</dbReference>
<accession>K9YQB9</accession>
<evidence type="ECO:0000256" key="6">
    <source>
        <dbReference type="SAM" id="MobiDB-lite"/>
    </source>
</evidence>
<dbReference type="NCBIfam" id="TIGR02532">
    <property type="entry name" value="IV_pilin_GFxxxE"/>
    <property type="match status" value="1"/>
</dbReference>
<evidence type="ECO:0000256" key="3">
    <source>
        <dbReference type="ARBA" id="ARBA00022692"/>
    </source>
</evidence>
<dbReference type="GO" id="GO:0016020">
    <property type="term" value="C:membrane"/>
    <property type="evidence" value="ECO:0007669"/>
    <property type="project" value="UniProtKB-SubCell"/>
</dbReference>
<keyword evidence="5 7" id="KW-0472">Membrane</keyword>
<dbReference type="InterPro" id="IPR045584">
    <property type="entry name" value="Pilin-like"/>
</dbReference>
<protein>
    <submittedName>
        <fullName evidence="8">General secretion pathway protein G</fullName>
    </submittedName>
</protein>
<name>K9YQB9_CYASC</name>
<dbReference type="Gene3D" id="3.30.700.10">
    <property type="entry name" value="Glycoprotein, Type 4 Pilin"/>
    <property type="match status" value="1"/>
</dbReference>
<keyword evidence="9" id="KW-1185">Reference proteome</keyword>
<evidence type="ECO:0000256" key="4">
    <source>
        <dbReference type="ARBA" id="ARBA00022989"/>
    </source>
</evidence>
<dbReference type="InterPro" id="IPR012902">
    <property type="entry name" value="N_methyl_site"/>
</dbReference>
<dbReference type="BioCyc" id="CSTA292563:G1353-2724-MONOMER"/>
<dbReference type="Pfam" id="PF16734">
    <property type="entry name" value="Pilin_GH"/>
    <property type="match status" value="1"/>
</dbReference>
<dbReference type="SUPFAM" id="SSF54523">
    <property type="entry name" value="Pili subunits"/>
    <property type="match status" value="1"/>
</dbReference>
<dbReference type="EMBL" id="CP003940">
    <property type="protein sequence ID" value="AFZ48662.1"/>
    <property type="molecule type" value="Genomic_DNA"/>
</dbReference>
<dbReference type="AlphaFoldDB" id="K9YQB9"/>
<sequence length="175" mass="19537">MKNSTSIQKILRCYLEKKPLTQKGFTMIELLVVIILLASLAIVALPNFLNQIGRAREVEYQNALGAINRSQQAHHFENGFFVQEATDQQSLRRLGMRLNTLYIDEFNIAVDDTYPAATTSPSNSNYQEQGTRAYSSAIFFEAGFYTGTVCASLQPTQQIPPPTSPTDCGDHELLK</sequence>
<proteinExistence type="predicted"/>
<evidence type="ECO:0000256" key="5">
    <source>
        <dbReference type="ARBA" id="ARBA00023136"/>
    </source>
</evidence>
<keyword evidence="2" id="KW-0488">Methylation</keyword>
<dbReference type="STRING" id="292563.Cyast_2719"/>
<dbReference type="Proteomes" id="UP000010483">
    <property type="component" value="Chromosome"/>
</dbReference>
<evidence type="ECO:0000256" key="1">
    <source>
        <dbReference type="ARBA" id="ARBA00004167"/>
    </source>
</evidence>
<feature type="transmembrane region" description="Helical" evidence="7">
    <location>
        <begin position="27"/>
        <end position="49"/>
    </location>
</feature>
<gene>
    <name evidence="8" type="ordered locus">Cyast_2719</name>
</gene>
<evidence type="ECO:0000256" key="7">
    <source>
        <dbReference type="SAM" id="Phobius"/>
    </source>
</evidence>
<dbReference type="PANTHER" id="PTHR30093">
    <property type="entry name" value="GENERAL SECRETION PATHWAY PROTEIN G"/>
    <property type="match status" value="1"/>
</dbReference>
<organism evidence="8 9">
    <name type="scientific">Cyanobacterium stanieri (strain ATCC 29140 / PCC 7202)</name>
    <dbReference type="NCBI Taxonomy" id="292563"/>
    <lineage>
        <taxon>Bacteria</taxon>
        <taxon>Bacillati</taxon>
        <taxon>Cyanobacteriota</taxon>
        <taxon>Cyanophyceae</taxon>
        <taxon>Oscillatoriophycideae</taxon>
        <taxon>Chroococcales</taxon>
        <taxon>Geminocystaceae</taxon>
        <taxon>Cyanobacterium</taxon>
    </lineage>
</organism>
<dbReference type="eggNOG" id="COG2165">
    <property type="taxonomic scope" value="Bacteria"/>
</dbReference>
<evidence type="ECO:0000313" key="8">
    <source>
        <dbReference type="EMBL" id="AFZ48662.1"/>
    </source>
</evidence>
<comment type="subcellular location">
    <subcellularLocation>
        <location evidence="1">Membrane</location>
        <topology evidence="1">Single-pass membrane protein</topology>
    </subcellularLocation>
</comment>
<keyword evidence="3 7" id="KW-0812">Transmembrane</keyword>
<evidence type="ECO:0000256" key="2">
    <source>
        <dbReference type="ARBA" id="ARBA00022481"/>
    </source>
</evidence>
<feature type="region of interest" description="Disordered" evidence="6">
    <location>
        <begin position="155"/>
        <end position="175"/>
    </location>
</feature>
<dbReference type="PANTHER" id="PTHR30093:SF44">
    <property type="entry name" value="TYPE II SECRETION SYSTEM CORE PROTEIN G"/>
    <property type="match status" value="1"/>
</dbReference>
<keyword evidence="4 7" id="KW-1133">Transmembrane helix</keyword>
<dbReference type="Pfam" id="PF07963">
    <property type="entry name" value="N_methyl"/>
    <property type="match status" value="1"/>
</dbReference>
<evidence type="ECO:0000313" key="9">
    <source>
        <dbReference type="Proteomes" id="UP000010483"/>
    </source>
</evidence>
<dbReference type="HOGENOM" id="CLU_091705_5_0_3"/>